<evidence type="ECO:0000313" key="1">
    <source>
        <dbReference type="EMBL" id="MFC0083214.1"/>
    </source>
</evidence>
<dbReference type="Proteomes" id="UP001589788">
    <property type="component" value="Unassembled WGS sequence"/>
</dbReference>
<dbReference type="SUPFAM" id="SSF50630">
    <property type="entry name" value="Acid proteases"/>
    <property type="match status" value="1"/>
</dbReference>
<reference evidence="1 2" key="1">
    <citation type="submission" date="2024-09" db="EMBL/GenBank/DDBJ databases">
        <authorList>
            <person name="Sun Q."/>
            <person name="Mori K."/>
        </authorList>
    </citation>
    <scope>NUCLEOTIDE SEQUENCE [LARGE SCALE GENOMIC DNA]</scope>
    <source>
        <strain evidence="1 2">JCM 15389</strain>
    </source>
</reference>
<dbReference type="PANTHER" id="PTHR15503">
    <property type="entry name" value="LDOC1 RELATED"/>
    <property type="match status" value="1"/>
</dbReference>
<proteinExistence type="predicted"/>
<dbReference type="Pfam" id="PF08284">
    <property type="entry name" value="RVP_2"/>
    <property type="match status" value="1"/>
</dbReference>
<protein>
    <submittedName>
        <fullName evidence="1">Retroviral-like aspartic protease family protein</fullName>
    </submittedName>
</protein>
<dbReference type="InterPro" id="IPR032567">
    <property type="entry name" value="RTL1-rel"/>
</dbReference>
<dbReference type="RefSeq" id="WP_377790966.1">
    <property type="nucleotide sequence ID" value="NZ_JBHLYQ010000354.1"/>
</dbReference>
<dbReference type="InterPro" id="IPR021109">
    <property type="entry name" value="Peptidase_aspartic_dom_sf"/>
</dbReference>
<evidence type="ECO:0000313" key="2">
    <source>
        <dbReference type="Proteomes" id="UP001589788"/>
    </source>
</evidence>
<accession>A0ABV6C6A9</accession>
<dbReference type="PANTHER" id="PTHR15503:SF45">
    <property type="entry name" value="RNA-DIRECTED DNA POLYMERASE HOMOLOG"/>
    <property type="match status" value="1"/>
</dbReference>
<sequence>MEEGRTQQPKVEPRAFSAAMEPSNEVVKGMVSISSKNAYTLFDSGSTHSFISPKFSKEICLPSHKLESGIAVKTAGGSTIPASEAFEDCPIKISDKILAAKLISLPIVDFDIILGMDWLSTHYAHIDCKNKEVRLSPPNQPVVTYSCQGKREDHPIISSIEAKKFLKEGGKGYLAMIHEEPKDELRLEEVPIV</sequence>
<dbReference type="EMBL" id="JBHLYQ010000354">
    <property type="protein sequence ID" value="MFC0083214.1"/>
    <property type="molecule type" value="Genomic_DNA"/>
</dbReference>
<dbReference type="CDD" id="cd00303">
    <property type="entry name" value="retropepsin_like"/>
    <property type="match status" value="1"/>
</dbReference>
<organism evidence="1 2">
    <name type="scientific">Aciditerrimonas ferrireducens</name>
    <dbReference type="NCBI Taxonomy" id="667306"/>
    <lineage>
        <taxon>Bacteria</taxon>
        <taxon>Bacillati</taxon>
        <taxon>Actinomycetota</taxon>
        <taxon>Acidimicrobiia</taxon>
        <taxon>Acidimicrobiales</taxon>
        <taxon>Acidimicrobiaceae</taxon>
        <taxon>Aciditerrimonas</taxon>
    </lineage>
</organism>
<gene>
    <name evidence="1" type="ORF">ACFFRE_13865</name>
</gene>
<keyword evidence="2" id="KW-1185">Reference proteome</keyword>
<name>A0ABV6C6A9_9ACTN</name>
<dbReference type="Gene3D" id="2.40.70.10">
    <property type="entry name" value="Acid Proteases"/>
    <property type="match status" value="1"/>
</dbReference>
<comment type="caution">
    <text evidence="1">The sequence shown here is derived from an EMBL/GenBank/DDBJ whole genome shotgun (WGS) entry which is preliminary data.</text>
</comment>